<feature type="compositionally biased region" description="Polar residues" evidence="1">
    <location>
        <begin position="1"/>
        <end position="12"/>
    </location>
</feature>
<feature type="region of interest" description="Disordered" evidence="1">
    <location>
        <begin position="1"/>
        <end position="57"/>
    </location>
</feature>
<sequence length="407" mass="45789">MDSSPFPSNSDVGNEKVTEPESNATNKKKDVHEDGGATSQPPKSKKPSTRTYRCDSKDGTSNLKNHLRICKHFQAWTQKQNQTVINNQGQLQSGKVTEEIFREASNEMLVLGELPLSFIQSAVWKHFCDKVNLYAPHFRRTATKDIVKMYVGMKASLKTWIAAINPRVSLTTDIWTAKATTASYMVITAHFVDSAWQLRKLIIGFKYITDRKVDNATANTSALKKFPEAFSLRSNEAFVLEGECMHVRCAAHIINLIVKEGLVELGDYVAAIRNAVQYLYGEDTTDAKEMAEKVNNVLTTLFKEYSSRFQKTSSGSGPSSQSTQTSTTASQDVYLKEKVENPKTIIGTEWEVLSWWKLNCVLLCTEQWMKNANHLGDKSVVTIKEFLADIVELDKIEKGKFIPYALF</sequence>
<evidence type="ECO:0000313" key="3">
    <source>
        <dbReference type="Proteomes" id="UP000516314"/>
    </source>
</evidence>
<name>A0A7G2E7K8_ARATH</name>
<accession>A0A7G2E7K8</accession>
<dbReference type="SUPFAM" id="SSF53098">
    <property type="entry name" value="Ribonuclease H-like"/>
    <property type="match status" value="1"/>
</dbReference>
<dbReference type="EMBL" id="LR881467">
    <property type="protein sequence ID" value="CAD5318188.1"/>
    <property type="molecule type" value="Genomic_DNA"/>
</dbReference>
<evidence type="ECO:0000256" key="1">
    <source>
        <dbReference type="SAM" id="MobiDB-lite"/>
    </source>
</evidence>
<dbReference type="PANTHER" id="PTHR46481:SF2">
    <property type="entry name" value="BED-TYPE DOMAIN-CONTAINING PROTEIN"/>
    <property type="match status" value="1"/>
</dbReference>
<dbReference type="AlphaFoldDB" id="A0A7G2E7K8"/>
<organism evidence="2 3">
    <name type="scientific">Arabidopsis thaliana</name>
    <name type="common">Mouse-ear cress</name>
    <dbReference type="NCBI Taxonomy" id="3702"/>
    <lineage>
        <taxon>Eukaryota</taxon>
        <taxon>Viridiplantae</taxon>
        <taxon>Streptophyta</taxon>
        <taxon>Embryophyta</taxon>
        <taxon>Tracheophyta</taxon>
        <taxon>Spermatophyta</taxon>
        <taxon>Magnoliopsida</taxon>
        <taxon>eudicotyledons</taxon>
        <taxon>Gunneridae</taxon>
        <taxon>Pentapetalae</taxon>
        <taxon>rosids</taxon>
        <taxon>malvids</taxon>
        <taxon>Brassicales</taxon>
        <taxon>Brassicaceae</taxon>
        <taxon>Camelineae</taxon>
        <taxon>Arabidopsis</taxon>
    </lineage>
</organism>
<gene>
    <name evidence="2" type="ORF">AT9943_LOCUS6426</name>
</gene>
<evidence type="ECO:0000313" key="2">
    <source>
        <dbReference type="EMBL" id="CAD5318188.1"/>
    </source>
</evidence>
<dbReference type="InterPro" id="IPR012337">
    <property type="entry name" value="RNaseH-like_sf"/>
</dbReference>
<protein>
    <submittedName>
        <fullName evidence="2">(thale cress) hypothetical protein</fullName>
    </submittedName>
</protein>
<reference evidence="2 3" key="1">
    <citation type="submission" date="2020-09" db="EMBL/GenBank/DDBJ databases">
        <authorList>
            <person name="Ashkenazy H."/>
        </authorList>
    </citation>
    <scope>NUCLEOTIDE SEQUENCE [LARGE SCALE GENOMIC DNA]</scope>
    <source>
        <strain evidence="3">cv. Cdm-0</strain>
    </source>
</reference>
<dbReference type="PANTHER" id="PTHR46481">
    <property type="entry name" value="ZINC FINGER BED DOMAIN-CONTAINING PROTEIN 4"/>
    <property type="match status" value="1"/>
</dbReference>
<dbReference type="InterPro" id="IPR052035">
    <property type="entry name" value="ZnF_BED_domain_contain"/>
</dbReference>
<proteinExistence type="predicted"/>
<dbReference type="Proteomes" id="UP000516314">
    <property type="component" value="Chromosome 2"/>
</dbReference>